<comment type="cofactor">
    <cofactor evidence="17">
        <name>FAD</name>
        <dbReference type="ChEBI" id="CHEBI:57692"/>
    </cofactor>
    <text evidence="17">Binds 1 FAD per subunit.</text>
</comment>
<dbReference type="InterPro" id="IPR012292">
    <property type="entry name" value="Globin/Proto"/>
</dbReference>
<dbReference type="SUPFAM" id="SSF46458">
    <property type="entry name" value="Globin-like"/>
    <property type="match status" value="1"/>
</dbReference>
<feature type="site" description="Influences the redox potential of the prosthetic heme and FAD groups" evidence="17">
    <location>
        <position position="84"/>
    </location>
</feature>
<dbReference type="Gene3D" id="3.40.50.80">
    <property type="entry name" value="Nucleotide-binding domain of ferredoxin-NADP reductase (FNR) module"/>
    <property type="match status" value="1"/>
</dbReference>
<feature type="active site" description="Charge relay system" evidence="17">
    <location>
        <position position="137"/>
    </location>
</feature>
<feature type="active site" description="Charge relay system" evidence="17">
    <location>
        <position position="95"/>
    </location>
</feature>
<dbReference type="Pfam" id="PF00175">
    <property type="entry name" value="NAD_binding_1"/>
    <property type="match status" value="1"/>
</dbReference>
<dbReference type="Pfam" id="PF00970">
    <property type="entry name" value="FAD_binding_6"/>
    <property type="match status" value="1"/>
</dbReference>
<evidence type="ECO:0000256" key="12">
    <source>
        <dbReference type="ARBA" id="ARBA00023004"/>
    </source>
</evidence>
<evidence type="ECO:0000256" key="1">
    <source>
        <dbReference type="ARBA" id="ARBA00006401"/>
    </source>
</evidence>
<dbReference type="InterPro" id="IPR017927">
    <property type="entry name" value="FAD-bd_FR_type"/>
</dbReference>
<dbReference type="RefSeq" id="WP_169205197.1">
    <property type="nucleotide sequence ID" value="NZ_CP059560.1"/>
</dbReference>
<sequence length="413" mass="45149">MASKRTIELVQATVPALQAHGLALTTHFYARLFTHEPELRNIFNMGNQAGGQQQQALAQAVLAYAQHIENPAALAPVASRIAHKHASIGIRARHYPIVGRHLLASIREVLGAAATEEIIAAWAEAYGELADVLIAAEAELYRAAAAAPGGWDGWREFVVERKESESELITSFYLRPADGGALPPFVPGQFVSLVLYIPELGHEQIRQYSLSEAPNTGYFRISVKREGQDPQGIVSNRLHDAVNVGDRVRLSPPYGDFYLDEERTTPVVLVSGGVGLTPMISMLNALAQTTRRAIFVHGARNGRVHALKGHVEQLAAEHAHVEHVVFYDAPDATDVPGRDYHFEGIVDLERVRGRVELADADYYLCGPLPFMLKQRDTLFSWGVPAGRVHYEVFGPDQIVTAPKGLVDSVALAA</sequence>
<organism evidence="20 21">
    <name type="scientific">Aromatoleum petrolei</name>
    <dbReference type="NCBI Taxonomy" id="76116"/>
    <lineage>
        <taxon>Bacteria</taxon>
        <taxon>Pseudomonadati</taxon>
        <taxon>Pseudomonadota</taxon>
        <taxon>Betaproteobacteria</taxon>
        <taxon>Rhodocyclales</taxon>
        <taxon>Rhodocyclaceae</taxon>
        <taxon>Aromatoleum</taxon>
    </lineage>
</organism>
<dbReference type="EC" id="1.14.12.17" evidence="17"/>
<feature type="binding site" description="proximal binding residue" evidence="17">
    <location>
        <position position="85"/>
    </location>
    <ligand>
        <name>heme b</name>
        <dbReference type="ChEBI" id="CHEBI:60344"/>
    </ligand>
    <ligandPart>
        <name>Fe</name>
        <dbReference type="ChEBI" id="CHEBI:18248"/>
    </ligandPart>
</feature>
<dbReference type="CDD" id="cd06184">
    <property type="entry name" value="flavohem_like_fad_nad_binding"/>
    <property type="match status" value="1"/>
</dbReference>
<gene>
    <name evidence="20" type="primary">hmpA</name>
    <name evidence="17" type="synonym">hmp</name>
    <name evidence="20" type="ORF">GPA26_04600</name>
</gene>
<evidence type="ECO:0000256" key="2">
    <source>
        <dbReference type="ARBA" id="ARBA00008414"/>
    </source>
</evidence>
<dbReference type="PROSITE" id="PS01033">
    <property type="entry name" value="GLOBIN"/>
    <property type="match status" value="1"/>
</dbReference>
<dbReference type="InterPro" id="IPR001433">
    <property type="entry name" value="OxRdtase_FAD/NAD-bd"/>
</dbReference>
<dbReference type="Proteomes" id="UP000652074">
    <property type="component" value="Unassembled WGS sequence"/>
</dbReference>
<reference evidence="20 21" key="1">
    <citation type="submission" date="2019-12" db="EMBL/GenBank/DDBJ databases">
        <title>Comparative genomics gives insights into the taxonomy of the Azoarcus-Aromatoleum group and reveals separate origins of nif in the plant-associated Azoarcus and non-plant-associated Aromatoleum sub-groups.</title>
        <authorList>
            <person name="Lafos M."/>
            <person name="Maluk M."/>
            <person name="Batista M."/>
            <person name="Junghare M."/>
            <person name="Carmona M."/>
            <person name="Faoro H."/>
            <person name="Cruz L.M."/>
            <person name="Battistoni F."/>
            <person name="De Souza E."/>
            <person name="Pedrosa F."/>
            <person name="Chen W.-M."/>
            <person name="Poole P.S."/>
            <person name="Dixon R.A."/>
            <person name="James E.K."/>
        </authorList>
    </citation>
    <scope>NUCLEOTIDE SEQUENCE [LARGE SCALE GENOMIC DNA]</scope>
    <source>
        <strain evidence="20 21">ToN1</strain>
    </source>
</reference>
<evidence type="ECO:0000259" key="19">
    <source>
        <dbReference type="PROSITE" id="PS51384"/>
    </source>
</evidence>
<dbReference type="PRINTS" id="PR00410">
    <property type="entry name" value="PHEHYDRXLASE"/>
</dbReference>
<evidence type="ECO:0000256" key="16">
    <source>
        <dbReference type="ARBA" id="ARBA00049433"/>
    </source>
</evidence>
<keyword evidence="7 17" id="KW-0285">Flavoprotein</keyword>
<keyword evidence="21" id="KW-1185">Reference proteome</keyword>
<evidence type="ECO:0000256" key="7">
    <source>
        <dbReference type="ARBA" id="ARBA00022630"/>
    </source>
</evidence>
<feature type="binding site" evidence="17">
    <location>
        <begin position="206"/>
        <end position="209"/>
    </location>
    <ligand>
        <name>FAD</name>
        <dbReference type="ChEBI" id="CHEBI:57692"/>
    </ligand>
</feature>
<evidence type="ECO:0000259" key="18">
    <source>
        <dbReference type="PROSITE" id="PS01033"/>
    </source>
</evidence>
<keyword evidence="8 17" id="KW-0479">Metal-binding</keyword>
<dbReference type="SUPFAM" id="SSF52343">
    <property type="entry name" value="Ferredoxin reductase-like, C-terminal NADP-linked domain"/>
    <property type="match status" value="1"/>
</dbReference>
<name>A0ABX1MII1_9RHOO</name>
<feature type="domain" description="Globin" evidence="18">
    <location>
        <begin position="1"/>
        <end position="138"/>
    </location>
</feature>
<comment type="function">
    <text evidence="14 17">Is involved in NO detoxification in an aerobic process, termed nitric oxide dioxygenase (NOD) reaction that utilizes O(2) and NAD(P)H to convert NO to nitrate, which protects the bacterium from various noxious nitrogen compounds. Therefore, plays a central role in the inducible response to nitrosative stress.</text>
</comment>
<evidence type="ECO:0000256" key="13">
    <source>
        <dbReference type="ARBA" id="ARBA00023027"/>
    </source>
</evidence>
<evidence type="ECO:0000256" key="14">
    <source>
        <dbReference type="ARBA" id="ARBA00025094"/>
    </source>
</evidence>
<proteinExistence type="inferred from homology"/>
<protein>
    <recommendedName>
        <fullName evidence="17">Flavohemoprotein</fullName>
    </recommendedName>
    <alternativeName>
        <fullName evidence="17">Flavohemoglobin</fullName>
    </alternativeName>
    <alternativeName>
        <fullName evidence="17">Hemoglobin-like protein</fullName>
    </alternativeName>
    <alternativeName>
        <fullName evidence="17">Nitric oxide dioxygenase</fullName>
        <shortName evidence="17">NO oxygenase</shortName>
        <shortName evidence="17">NOD</shortName>
        <ecNumber evidence="17">1.14.12.17</ecNumber>
    </alternativeName>
</protein>
<evidence type="ECO:0000256" key="11">
    <source>
        <dbReference type="ARBA" id="ARBA00023002"/>
    </source>
</evidence>
<comment type="domain">
    <text evidence="17">Consists of two distinct domains; an N-terminal heme-containing oxygen-binding domain and a C-terminal reductase domain with binding sites for FAD and NAD(P)H.</text>
</comment>
<comment type="caution">
    <text evidence="20">The sequence shown here is derived from an EMBL/GenBank/DDBJ whole genome shotgun (WGS) entry which is preliminary data.</text>
</comment>
<dbReference type="InterPro" id="IPR023950">
    <property type="entry name" value="Hmp"/>
</dbReference>
<evidence type="ECO:0000256" key="10">
    <source>
        <dbReference type="ARBA" id="ARBA00022857"/>
    </source>
</evidence>
<keyword evidence="12 17" id="KW-0408">Iron</keyword>
<keyword evidence="11 17" id="KW-0560">Oxidoreductase</keyword>
<feature type="binding site" evidence="17">
    <location>
        <begin position="273"/>
        <end position="278"/>
    </location>
    <ligand>
        <name>NADP(+)</name>
        <dbReference type="ChEBI" id="CHEBI:58349"/>
    </ligand>
</feature>
<accession>A0ABX1MII1</accession>
<dbReference type="InterPro" id="IPR000971">
    <property type="entry name" value="Globin"/>
</dbReference>
<evidence type="ECO:0000256" key="17">
    <source>
        <dbReference type="HAMAP-Rule" id="MF_01252"/>
    </source>
</evidence>
<comment type="similarity">
    <text evidence="1 17">In the C-terminal section; belongs to the flavoprotein pyridine nucleotide cytochrome reductase family.</text>
</comment>
<dbReference type="Gene3D" id="2.40.30.10">
    <property type="entry name" value="Translation factors"/>
    <property type="match status" value="1"/>
</dbReference>
<evidence type="ECO:0000256" key="8">
    <source>
        <dbReference type="ARBA" id="ARBA00022723"/>
    </source>
</evidence>
<keyword evidence="3 17" id="KW-0813">Transport</keyword>
<feature type="site" description="Influences the redox potential of the prosthetic heme and FAD groups" evidence="17">
    <location>
        <position position="391"/>
    </location>
</feature>
<keyword evidence="6 17" id="KW-0561">Oxygen transport</keyword>
<dbReference type="GO" id="GO:0008941">
    <property type="term" value="F:nitric oxide dioxygenase NAD(P)H activity"/>
    <property type="evidence" value="ECO:0007669"/>
    <property type="project" value="UniProtKB-EC"/>
</dbReference>
<dbReference type="Gene3D" id="1.10.490.10">
    <property type="entry name" value="Globins"/>
    <property type="match status" value="1"/>
</dbReference>
<dbReference type="PANTHER" id="PTHR43396">
    <property type="entry name" value="FLAVOHEMOPROTEIN"/>
    <property type="match status" value="1"/>
</dbReference>
<evidence type="ECO:0000256" key="5">
    <source>
        <dbReference type="ARBA" id="ARBA00022617"/>
    </source>
</evidence>
<comment type="cofactor">
    <cofactor evidence="17">
        <name>heme b</name>
        <dbReference type="ChEBI" id="CHEBI:60344"/>
    </cofactor>
    <text evidence="17">Binds 1 heme b (iron(II)-protoporphyrin IX) group per subunit.</text>
</comment>
<dbReference type="InterPro" id="IPR009050">
    <property type="entry name" value="Globin-like_sf"/>
</dbReference>
<evidence type="ECO:0000256" key="4">
    <source>
        <dbReference type="ARBA" id="ARBA00022575"/>
    </source>
</evidence>
<dbReference type="SUPFAM" id="SSF63380">
    <property type="entry name" value="Riboflavin synthase domain-like"/>
    <property type="match status" value="1"/>
</dbReference>
<comment type="catalytic activity">
    <reaction evidence="15 17">
        <text>2 nitric oxide + NADH + 2 O2 = 2 nitrate + NAD(+) + H(+)</text>
        <dbReference type="Rhea" id="RHEA:19469"/>
        <dbReference type="ChEBI" id="CHEBI:15378"/>
        <dbReference type="ChEBI" id="CHEBI:15379"/>
        <dbReference type="ChEBI" id="CHEBI:16480"/>
        <dbReference type="ChEBI" id="CHEBI:17632"/>
        <dbReference type="ChEBI" id="CHEBI:57540"/>
        <dbReference type="ChEBI" id="CHEBI:57945"/>
        <dbReference type="EC" id="1.14.12.17"/>
    </reaction>
</comment>
<feature type="binding site" evidence="17">
    <location>
        <begin position="392"/>
        <end position="395"/>
    </location>
    <ligand>
        <name>FAD</name>
        <dbReference type="ChEBI" id="CHEBI:57692"/>
    </ligand>
</feature>
<dbReference type="PANTHER" id="PTHR43396:SF3">
    <property type="entry name" value="FLAVOHEMOPROTEIN"/>
    <property type="match status" value="1"/>
</dbReference>
<dbReference type="InterPro" id="IPR008333">
    <property type="entry name" value="Cbr1-like_FAD-bd_dom"/>
</dbReference>
<dbReference type="HAMAP" id="MF_01252">
    <property type="entry name" value="Hmp"/>
    <property type="match status" value="1"/>
</dbReference>
<dbReference type="NCBIfam" id="NF009805">
    <property type="entry name" value="PRK13289.1"/>
    <property type="match status" value="1"/>
</dbReference>
<dbReference type="InterPro" id="IPR017938">
    <property type="entry name" value="Riboflavin_synthase-like_b-brl"/>
</dbReference>
<keyword evidence="4 17" id="KW-0216">Detoxification</keyword>
<comment type="similarity">
    <text evidence="2 17">Belongs to the globin family. Two-domain flavohemoproteins subfamily.</text>
</comment>
<comment type="caution">
    <text evidence="17">Lacks conserved residue(s) required for the propagation of feature annotation.</text>
</comment>
<keyword evidence="10 17" id="KW-0521">NADP</keyword>
<feature type="domain" description="FAD-binding FR-type" evidence="19">
    <location>
        <begin position="152"/>
        <end position="260"/>
    </location>
</feature>
<keyword evidence="9 17" id="KW-0274">FAD</keyword>
<feature type="region of interest" description="Reductase" evidence="17">
    <location>
        <begin position="149"/>
        <end position="413"/>
    </location>
</feature>
<evidence type="ECO:0000256" key="9">
    <source>
        <dbReference type="ARBA" id="ARBA00022827"/>
    </source>
</evidence>
<dbReference type="InterPro" id="IPR039261">
    <property type="entry name" value="FNR_nucleotide-bd"/>
</dbReference>
<evidence type="ECO:0000313" key="20">
    <source>
        <dbReference type="EMBL" id="NMF87758.1"/>
    </source>
</evidence>
<evidence type="ECO:0000256" key="6">
    <source>
        <dbReference type="ARBA" id="ARBA00022621"/>
    </source>
</evidence>
<feature type="site" description="Involved in heme-bound ligand stabilization and O-O bond activation" evidence="17">
    <location>
        <position position="29"/>
    </location>
</feature>
<dbReference type="EMBL" id="WTVR01000006">
    <property type="protein sequence ID" value="NMF87758.1"/>
    <property type="molecule type" value="Genomic_DNA"/>
</dbReference>
<dbReference type="PROSITE" id="PS51384">
    <property type="entry name" value="FAD_FR"/>
    <property type="match status" value="1"/>
</dbReference>
<evidence type="ECO:0000256" key="3">
    <source>
        <dbReference type="ARBA" id="ARBA00022448"/>
    </source>
</evidence>
<evidence type="ECO:0000256" key="15">
    <source>
        <dbReference type="ARBA" id="ARBA00048649"/>
    </source>
</evidence>
<comment type="catalytic activity">
    <reaction evidence="16 17">
        <text>2 nitric oxide + NADPH + 2 O2 = 2 nitrate + NADP(+) + H(+)</text>
        <dbReference type="Rhea" id="RHEA:19465"/>
        <dbReference type="ChEBI" id="CHEBI:15378"/>
        <dbReference type="ChEBI" id="CHEBI:15379"/>
        <dbReference type="ChEBI" id="CHEBI:16480"/>
        <dbReference type="ChEBI" id="CHEBI:17632"/>
        <dbReference type="ChEBI" id="CHEBI:57783"/>
        <dbReference type="ChEBI" id="CHEBI:58349"/>
        <dbReference type="EC" id="1.14.12.17"/>
    </reaction>
</comment>
<keyword evidence="5 17" id="KW-0349">Heme</keyword>
<evidence type="ECO:0000313" key="21">
    <source>
        <dbReference type="Proteomes" id="UP000652074"/>
    </source>
</evidence>
<dbReference type="Pfam" id="PF00042">
    <property type="entry name" value="Globin"/>
    <property type="match status" value="1"/>
</dbReference>
<keyword evidence="13 17" id="KW-0520">NAD</keyword>